<feature type="domain" description="WRKY19-like zinc finger" evidence="1">
    <location>
        <begin position="200"/>
        <end position="222"/>
    </location>
</feature>
<proteinExistence type="predicted"/>
<feature type="domain" description="WRKY19-like zinc finger" evidence="1">
    <location>
        <begin position="128"/>
        <end position="150"/>
    </location>
</feature>
<sequence length="268" mass="28333">MDLQSMSLTDEDIWTINSILGSDASTLDLEDVQKDLEFLGAPPLALTVDTSADSIMNHAFATENCFSPQLRPKPTRQSFDMLTLDPLPLDVLTFVSQPSKRINYVAPPVIKPATTTTTTPLSPPKKCKQCIAPGCTRRAQSNNRCKSHGGGARCTVAGCGKSSQGGGRCRAHGGGKKCKFPGCTKGTQRLGLCYLHGGIRRCTFPGCVKKDRGNGFCISHGGGKKCSAPKCIQPVVAGAACALHTVPPPPPAAPVKLEPFVGRAISMR</sequence>
<dbReference type="VEuPathDB" id="FungiDB:AeMF1_008850"/>
<dbReference type="AlphaFoldDB" id="A0A6G0XX38"/>
<organism evidence="2 3">
    <name type="scientific">Aphanomyces euteiches</name>
    <dbReference type="NCBI Taxonomy" id="100861"/>
    <lineage>
        <taxon>Eukaryota</taxon>
        <taxon>Sar</taxon>
        <taxon>Stramenopiles</taxon>
        <taxon>Oomycota</taxon>
        <taxon>Saprolegniomycetes</taxon>
        <taxon>Saprolegniales</taxon>
        <taxon>Verrucalvaceae</taxon>
        <taxon>Aphanomyces</taxon>
    </lineage>
</organism>
<dbReference type="InterPro" id="IPR056866">
    <property type="entry name" value="Znf_WRKY19"/>
</dbReference>
<dbReference type="EMBL" id="VJMJ01000003">
    <property type="protein sequence ID" value="KAF0745100.1"/>
    <property type="molecule type" value="Genomic_DNA"/>
</dbReference>
<protein>
    <recommendedName>
        <fullName evidence="1">WRKY19-like zinc finger domain-containing protein</fullName>
    </recommendedName>
</protein>
<keyword evidence="3" id="KW-1185">Reference proteome</keyword>
<comment type="caution">
    <text evidence="2">The sequence shown here is derived from an EMBL/GenBank/DDBJ whole genome shotgun (WGS) entry which is preliminary data.</text>
</comment>
<accession>A0A6G0XX38</accession>
<evidence type="ECO:0000313" key="3">
    <source>
        <dbReference type="Proteomes" id="UP000481153"/>
    </source>
</evidence>
<gene>
    <name evidence="2" type="ORF">Ae201684_000671</name>
</gene>
<evidence type="ECO:0000313" key="2">
    <source>
        <dbReference type="EMBL" id="KAF0745100.1"/>
    </source>
</evidence>
<dbReference type="PANTHER" id="PTHR31827">
    <property type="entry name" value="EMB|CAB89363.1"/>
    <property type="match status" value="1"/>
</dbReference>
<evidence type="ECO:0000259" key="1">
    <source>
        <dbReference type="Pfam" id="PF24906"/>
    </source>
</evidence>
<feature type="domain" description="WRKY19-like zinc finger" evidence="1">
    <location>
        <begin position="175"/>
        <end position="198"/>
    </location>
</feature>
<reference evidence="2 3" key="1">
    <citation type="submission" date="2019-07" db="EMBL/GenBank/DDBJ databases">
        <title>Genomics analysis of Aphanomyces spp. identifies a new class of oomycete effector associated with host adaptation.</title>
        <authorList>
            <person name="Gaulin E."/>
        </authorList>
    </citation>
    <scope>NUCLEOTIDE SEQUENCE [LARGE SCALE GENOMIC DNA]</scope>
    <source>
        <strain evidence="2 3">ATCC 201684</strain>
    </source>
</reference>
<name>A0A6G0XX38_9STRA</name>
<dbReference type="Proteomes" id="UP000481153">
    <property type="component" value="Unassembled WGS sequence"/>
</dbReference>
<dbReference type="Pfam" id="PF24906">
    <property type="entry name" value="Zf_WRKY19"/>
    <property type="match status" value="3"/>
</dbReference>
<dbReference type="PANTHER" id="PTHR31827:SF1">
    <property type="entry name" value="EMB|CAB89363.1"/>
    <property type="match status" value="1"/>
</dbReference>